<evidence type="ECO:0000313" key="2">
    <source>
        <dbReference type="Proteomes" id="UP000234503"/>
    </source>
</evidence>
<gene>
    <name evidence="1" type="ORF">CYR32_17725</name>
</gene>
<sequence length="60" mass="6622">MLSSQDMTPLMIRRAPGICQPHRSRLSGGAPATGRRELTLPRAVFLIKMPLFSLYLAEAP</sequence>
<reference evidence="1 2" key="1">
    <citation type="submission" date="2017-12" db="EMBL/GenBank/DDBJ databases">
        <title>Characterization of six clinical isolates of Enterochimera gen. nov., a novel genus of the Yersiniaciae family and the three species Enterochimera arupensis sp. nov., Enterochimera coloradensis sp. nov, and Enterochimera californica sp. nov.</title>
        <authorList>
            <person name="Rossi A."/>
            <person name="Fisher M."/>
        </authorList>
    </citation>
    <scope>NUCLEOTIDE SEQUENCE [LARGE SCALE GENOMIC DNA]</scope>
    <source>
        <strain evidence="2">2016-Iso4</strain>
    </source>
</reference>
<dbReference type="AlphaFoldDB" id="A0A2N5DVI5"/>
<protein>
    <submittedName>
        <fullName evidence="1">Uncharacterized protein</fullName>
    </submittedName>
</protein>
<evidence type="ECO:0000313" key="1">
    <source>
        <dbReference type="EMBL" id="PLR31039.1"/>
    </source>
</evidence>
<organism evidence="1 2">
    <name type="scientific">Chimaeribacter coloradensis</name>
    <dbReference type="NCBI Taxonomy" id="2060068"/>
    <lineage>
        <taxon>Bacteria</taxon>
        <taxon>Pseudomonadati</taxon>
        <taxon>Pseudomonadota</taxon>
        <taxon>Gammaproteobacteria</taxon>
        <taxon>Enterobacterales</taxon>
        <taxon>Yersiniaceae</taxon>
        <taxon>Chimaeribacter</taxon>
    </lineage>
</organism>
<dbReference type="Proteomes" id="UP000234503">
    <property type="component" value="Unassembled WGS sequence"/>
</dbReference>
<keyword evidence="2" id="KW-1185">Reference proteome</keyword>
<proteinExistence type="predicted"/>
<accession>A0A2N5DVI5</accession>
<comment type="caution">
    <text evidence="1">The sequence shown here is derived from an EMBL/GenBank/DDBJ whole genome shotgun (WGS) entry which is preliminary data.</text>
</comment>
<dbReference type="EMBL" id="PJZH01000026">
    <property type="protein sequence ID" value="PLR31039.1"/>
    <property type="molecule type" value="Genomic_DNA"/>
</dbReference>
<name>A0A2N5DVI5_9GAMM</name>